<accession>A0A090TF14</accession>
<reference evidence="2 3" key="2">
    <citation type="submission" date="2014-09" db="EMBL/GenBank/DDBJ databases">
        <authorList>
            <consortium name="NBRP consortium"/>
            <person name="Sawabe T."/>
            <person name="Meirelles P."/>
            <person name="Nakanishi M."/>
            <person name="Sayaka M."/>
            <person name="Hattori M."/>
            <person name="Ohkuma M."/>
        </authorList>
    </citation>
    <scope>NUCLEOTIDE SEQUENCE [LARGE SCALE GENOMIC DNA]</scope>
    <source>
        <strain evidence="2 3">JCM 19240</strain>
    </source>
</reference>
<dbReference type="Gene3D" id="1.20.1250.20">
    <property type="entry name" value="MFS general substrate transporter like domains"/>
    <property type="match status" value="1"/>
</dbReference>
<protein>
    <recommendedName>
        <fullName evidence="4">Permease of the major facilitator superfamily</fullName>
    </recommendedName>
</protein>
<organism evidence="2 3">
    <name type="scientific">Vibrio maritimus</name>
    <dbReference type="NCBI Taxonomy" id="990268"/>
    <lineage>
        <taxon>Bacteria</taxon>
        <taxon>Pseudomonadati</taxon>
        <taxon>Pseudomonadota</taxon>
        <taxon>Gammaproteobacteria</taxon>
        <taxon>Vibrionales</taxon>
        <taxon>Vibrionaceae</taxon>
        <taxon>Vibrio</taxon>
    </lineage>
</organism>
<evidence type="ECO:0000313" key="3">
    <source>
        <dbReference type="Proteomes" id="UP000029224"/>
    </source>
</evidence>
<reference evidence="2 3" key="1">
    <citation type="submission" date="2014-09" db="EMBL/GenBank/DDBJ databases">
        <title>Vibrio maritimus JCM 19240. (C210) whole genome shotgun sequence.</title>
        <authorList>
            <person name="Sawabe T."/>
            <person name="Meirelles P."/>
            <person name="Nakanishi M."/>
            <person name="Sayaka M."/>
            <person name="Hattori M."/>
            <person name="Ohkuma M."/>
        </authorList>
    </citation>
    <scope>NUCLEOTIDE SEQUENCE [LARGE SCALE GENOMIC DNA]</scope>
    <source>
        <strain evidence="2 3">JCM 19240</strain>
    </source>
</reference>
<feature type="transmembrane region" description="Helical" evidence="1">
    <location>
        <begin position="56"/>
        <end position="76"/>
    </location>
</feature>
<proteinExistence type="predicted"/>
<comment type="caution">
    <text evidence="2">The sequence shown here is derived from an EMBL/GenBank/DDBJ whole genome shotgun (WGS) entry which is preliminary data.</text>
</comment>
<dbReference type="EMBL" id="BBMT01000016">
    <property type="protein sequence ID" value="GAL37379.1"/>
    <property type="molecule type" value="Genomic_DNA"/>
</dbReference>
<keyword evidence="1" id="KW-0472">Membrane</keyword>
<evidence type="ECO:0008006" key="4">
    <source>
        <dbReference type="Google" id="ProtNLM"/>
    </source>
</evidence>
<dbReference type="SUPFAM" id="SSF103473">
    <property type="entry name" value="MFS general substrate transporter"/>
    <property type="match status" value="1"/>
</dbReference>
<evidence type="ECO:0000313" key="2">
    <source>
        <dbReference type="EMBL" id="GAL37379.1"/>
    </source>
</evidence>
<dbReference type="InterPro" id="IPR036259">
    <property type="entry name" value="MFS_trans_sf"/>
</dbReference>
<keyword evidence="3" id="KW-1185">Reference proteome</keyword>
<feature type="transmembrane region" description="Helical" evidence="1">
    <location>
        <begin position="140"/>
        <end position="158"/>
    </location>
</feature>
<name>A0A090TF14_9VIBR</name>
<dbReference type="OrthoDB" id="5726213at2"/>
<feature type="transmembrane region" description="Helical" evidence="1">
    <location>
        <begin position="16"/>
        <end position="36"/>
    </location>
</feature>
<keyword evidence="1" id="KW-0812">Transmembrane</keyword>
<feature type="transmembrane region" description="Helical" evidence="1">
    <location>
        <begin position="217"/>
        <end position="242"/>
    </location>
</feature>
<dbReference type="Proteomes" id="UP000029224">
    <property type="component" value="Unassembled WGS sequence"/>
</dbReference>
<feature type="transmembrane region" description="Helical" evidence="1">
    <location>
        <begin position="170"/>
        <end position="188"/>
    </location>
</feature>
<evidence type="ECO:0000256" key="1">
    <source>
        <dbReference type="SAM" id="Phobius"/>
    </source>
</evidence>
<keyword evidence="1" id="KW-1133">Transmembrane helix</keyword>
<dbReference type="AlphaFoldDB" id="A0A090TF14"/>
<sequence>MLTTFISPKRTIDSKALIIAAMMLVMFAPNAFNFLPFMLGGAAEAMALDDAQIESIAMYELLATALSSLLFSLLLIRRVNWRYIGYIAAIALIAGNYMSMTAQDFDGFITSRLIAGSGQGIGYSLGLVGMSVTKHPGRNFGYMIAALNVWLITWFILIPELMAEFGLNALYQFFMFTSALCLVAFWFYPDNGRVEKDQELSSVHGDTVDKKKYVVPMIWVGGAFLVYSLTSALFTHISKLLALICKRLPKMSAWC</sequence>
<gene>
    <name evidence="2" type="ORF">JCM19240_3241</name>
</gene>
<feature type="transmembrane region" description="Helical" evidence="1">
    <location>
        <begin position="83"/>
        <end position="100"/>
    </location>
</feature>